<dbReference type="Gene3D" id="1.10.10.10">
    <property type="entry name" value="Winged helix-like DNA-binding domain superfamily/Winged helix DNA-binding domain"/>
    <property type="match status" value="1"/>
</dbReference>
<reference evidence="6 7" key="1">
    <citation type="submission" date="2024-08" db="EMBL/GenBank/DDBJ databases">
        <title>Tateyamaria sp. nov., isolated from marine algae.</title>
        <authorList>
            <person name="Choi B.J."/>
            <person name="Kim J.M."/>
            <person name="Lee J.K."/>
            <person name="Choi D.G."/>
            <person name="Bayburt H."/>
            <person name="Baek J.H."/>
            <person name="Han D.M."/>
            <person name="Jeon C.O."/>
        </authorList>
    </citation>
    <scope>NUCLEOTIDE SEQUENCE [LARGE SCALE GENOMIC DNA]</scope>
    <source>
        <strain evidence="6 7">KMU-156</strain>
    </source>
</reference>
<evidence type="ECO:0000256" key="1">
    <source>
        <dbReference type="ARBA" id="ARBA00023015"/>
    </source>
</evidence>
<dbReference type="PANTHER" id="PTHR38465:SF1">
    <property type="entry name" value="HTH-TYPE TRANSCRIPTIONAL REGULATOR MJ1563-RELATED"/>
    <property type="match status" value="1"/>
</dbReference>
<dbReference type="Proteomes" id="UP001627408">
    <property type="component" value="Unassembled WGS sequence"/>
</dbReference>
<dbReference type="InterPro" id="IPR000835">
    <property type="entry name" value="HTH_MarR-typ"/>
</dbReference>
<keyword evidence="3 4" id="KW-0804">Transcription</keyword>
<comment type="similarity">
    <text evidence="4">Belongs to the GbsR family.</text>
</comment>
<dbReference type="InterPro" id="IPR011991">
    <property type="entry name" value="ArsR-like_HTH"/>
</dbReference>
<dbReference type="SUPFAM" id="SSF46785">
    <property type="entry name" value="Winged helix' DNA-binding domain"/>
    <property type="match status" value="1"/>
</dbReference>
<dbReference type="InterPro" id="IPR036390">
    <property type="entry name" value="WH_DNA-bd_sf"/>
</dbReference>
<evidence type="ECO:0000313" key="6">
    <source>
        <dbReference type="EMBL" id="MFL4470248.1"/>
    </source>
</evidence>
<dbReference type="PANTHER" id="PTHR38465">
    <property type="entry name" value="HTH-TYPE TRANSCRIPTIONAL REGULATOR MJ1563-RELATED"/>
    <property type="match status" value="1"/>
</dbReference>
<keyword evidence="1 4" id="KW-0805">Transcription regulation</keyword>
<accession>A0ABW8USZ3</accession>
<evidence type="ECO:0000256" key="2">
    <source>
        <dbReference type="ARBA" id="ARBA00023125"/>
    </source>
</evidence>
<dbReference type="Pfam" id="PF12802">
    <property type="entry name" value="MarR_2"/>
    <property type="match status" value="1"/>
</dbReference>
<dbReference type="InterPro" id="IPR052362">
    <property type="entry name" value="HTH-GbsR_regulator"/>
</dbReference>
<dbReference type="EMBL" id="JBHDIY010000002">
    <property type="protein sequence ID" value="MFL4470248.1"/>
    <property type="molecule type" value="Genomic_DNA"/>
</dbReference>
<dbReference type="InterPro" id="IPR036388">
    <property type="entry name" value="WH-like_DNA-bd_sf"/>
</dbReference>
<feature type="domain" description="HTH marR-type" evidence="5">
    <location>
        <begin position="32"/>
        <end position="85"/>
    </location>
</feature>
<keyword evidence="7" id="KW-1185">Reference proteome</keyword>
<proteinExistence type="inferred from homology"/>
<evidence type="ECO:0000256" key="3">
    <source>
        <dbReference type="ARBA" id="ARBA00023163"/>
    </source>
</evidence>
<keyword evidence="2 4" id="KW-0238">DNA-binding</keyword>
<protein>
    <recommendedName>
        <fullName evidence="4">HTH-type transcriptional regulator</fullName>
    </recommendedName>
</protein>
<name>A0ABW8USZ3_9RHOB</name>
<evidence type="ECO:0000259" key="5">
    <source>
        <dbReference type="Pfam" id="PF12802"/>
    </source>
</evidence>
<comment type="caution">
    <text evidence="6">The sequence shown here is derived from an EMBL/GenBank/DDBJ whole genome shotgun (WGS) entry which is preliminary data.</text>
</comment>
<gene>
    <name evidence="6" type="ORF">ACERZ8_10310</name>
</gene>
<dbReference type="PIRSF" id="PIRSF006707">
    <property type="entry name" value="MJ1563"/>
    <property type="match status" value="1"/>
</dbReference>
<organism evidence="6 7">
    <name type="scientific">Tateyamaria armeniaca</name>
    <dbReference type="NCBI Taxonomy" id="2518930"/>
    <lineage>
        <taxon>Bacteria</taxon>
        <taxon>Pseudomonadati</taxon>
        <taxon>Pseudomonadota</taxon>
        <taxon>Alphaproteobacteria</taxon>
        <taxon>Rhodobacterales</taxon>
        <taxon>Roseobacteraceae</taxon>
        <taxon>Tateyamaria</taxon>
    </lineage>
</organism>
<evidence type="ECO:0000313" key="7">
    <source>
        <dbReference type="Proteomes" id="UP001627408"/>
    </source>
</evidence>
<evidence type="ECO:0000256" key="4">
    <source>
        <dbReference type="PIRNR" id="PIRNR006707"/>
    </source>
</evidence>
<dbReference type="InterPro" id="IPR026282">
    <property type="entry name" value="MJ1563"/>
</dbReference>
<sequence>MSRKEMYLTQAMQDFILHWGDMGQKWGTNRSVAQIHALLHISPDPLTADEICELLNLARSNVSTGLKELQSLGLVQSSRKLGDRRDHFHSIRDMFDLVQTVIESRRAREYAPTLKALQQVQQEAEGDATPDAVKQRIAETLTTMQMFDDWYAEMNRLPRSVQLGLVKMGARIARFLPKSKSTD</sequence>
<dbReference type="RefSeq" id="WP_407592115.1">
    <property type="nucleotide sequence ID" value="NZ_JBHDIY010000002.1"/>
</dbReference>
<dbReference type="CDD" id="cd00090">
    <property type="entry name" value="HTH_ARSR"/>
    <property type="match status" value="1"/>
</dbReference>